<keyword evidence="3" id="KW-1185">Reference proteome</keyword>
<dbReference type="InterPro" id="IPR032675">
    <property type="entry name" value="LRR_dom_sf"/>
</dbReference>
<dbReference type="SUPFAM" id="SSF52047">
    <property type="entry name" value="RNI-like"/>
    <property type="match status" value="1"/>
</dbReference>
<accession>A0A9P3LYC8</accession>
<gene>
    <name evidence="2" type="ORF">EMPS_07351</name>
</gene>
<reference evidence="2" key="1">
    <citation type="submission" date="2021-11" db="EMBL/GenBank/DDBJ databases">
        <authorList>
            <person name="Herlambang A."/>
            <person name="Guo Y."/>
            <person name="Takashima Y."/>
            <person name="Nishizawa T."/>
        </authorList>
    </citation>
    <scope>NUCLEOTIDE SEQUENCE</scope>
    <source>
        <strain evidence="2">E1425</strain>
    </source>
</reference>
<reference evidence="2" key="2">
    <citation type="journal article" date="2022" name="Microbiol. Resour. Announc.">
        <title>Whole-Genome Sequence of Entomortierella parvispora E1425, a Mucoromycotan Fungus Associated with Burkholderiaceae-Related Endosymbiotic Bacteria.</title>
        <authorList>
            <person name="Herlambang A."/>
            <person name="Guo Y."/>
            <person name="Takashima Y."/>
            <person name="Narisawa K."/>
            <person name="Ohta H."/>
            <person name="Nishizawa T."/>
        </authorList>
    </citation>
    <scope>NUCLEOTIDE SEQUENCE</scope>
    <source>
        <strain evidence="2">E1425</strain>
    </source>
</reference>
<dbReference type="AlphaFoldDB" id="A0A9P3LYC8"/>
<dbReference type="EMBL" id="BQFW01000010">
    <property type="protein sequence ID" value="GJJ74993.1"/>
    <property type="molecule type" value="Genomic_DNA"/>
</dbReference>
<feature type="region of interest" description="Disordered" evidence="1">
    <location>
        <begin position="1"/>
        <end position="35"/>
    </location>
</feature>
<proteinExistence type="predicted"/>
<name>A0A9P3LYC8_9FUNG</name>
<dbReference type="Proteomes" id="UP000827284">
    <property type="component" value="Unassembled WGS sequence"/>
</dbReference>
<comment type="caution">
    <text evidence="2">The sequence shown here is derived from an EMBL/GenBank/DDBJ whole genome shotgun (WGS) entry which is preliminary data.</text>
</comment>
<evidence type="ECO:0000313" key="2">
    <source>
        <dbReference type="EMBL" id="GJJ74993.1"/>
    </source>
</evidence>
<evidence type="ECO:0000256" key="1">
    <source>
        <dbReference type="SAM" id="MobiDB-lite"/>
    </source>
</evidence>
<organism evidence="2 3">
    <name type="scientific">Entomortierella parvispora</name>
    <dbReference type="NCBI Taxonomy" id="205924"/>
    <lineage>
        <taxon>Eukaryota</taxon>
        <taxon>Fungi</taxon>
        <taxon>Fungi incertae sedis</taxon>
        <taxon>Mucoromycota</taxon>
        <taxon>Mortierellomycotina</taxon>
        <taxon>Mortierellomycetes</taxon>
        <taxon>Mortierellales</taxon>
        <taxon>Mortierellaceae</taxon>
        <taxon>Entomortierella</taxon>
    </lineage>
</organism>
<sequence>MNTTSKYGEVTGTPATDKVSSCHDKESSLSHPPEALTDPQILRTIGLHLTFEDLGRCCYVSSLWRTIFSPFIFWIKLGELDAMMRKLETSNPANSLKKIDELYQARVTQLENLVKEPSAAFDFHSNRWRDLSSTQTKSPRSFLFMANLVQKTLRSLLYDHMESRMVRLDPQQFVDDLCRAVEGAGKLESLKIHECGMKNKFYSWADSLVEINEGFDPSHPESDQLKAWANARSMPCISMVPRRLKCPLWPQLGYITLSGLSCDHFFIRFLLSQAPALTQLTVEDCTILTLEETQWPDSDLKTIQRMFQIRDGTDSKIQDTTNANVKASLLIYLKLSKIRGVFWKDVLDLARQLPQLGCLTWEDVDEGFFQNLLPTSPSCGNCAVVDLNLTSAPLSDVIQLVKDCKHLFFLTLEKIKLDLTLVRVLALRAWTLSSISLTNCSMEGGDEALVLILCSMFSLEHFSATGLVMKCDPLWLKTPWVCKELQYLSVSPKCDGGDYTADMAQEAFMTQVARLPKLQTLNFMGGAGVNEFHPEKSLGMLKDLKELRRIDLKSASPESGVVLTLEHAKLVVESWPKLKRIAGLPKTGLEPFKNYLKKHRPEIDTGTIPRRPRMLGVPSDFIL</sequence>
<protein>
    <recommendedName>
        <fullName evidence="4">F-box domain-containing protein</fullName>
    </recommendedName>
</protein>
<evidence type="ECO:0008006" key="4">
    <source>
        <dbReference type="Google" id="ProtNLM"/>
    </source>
</evidence>
<evidence type="ECO:0000313" key="3">
    <source>
        <dbReference type="Proteomes" id="UP000827284"/>
    </source>
</evidence>
<dbReference type="OrthoDB" id="2376074at2759"/>
<dbReference type="Gene3D" id="3.80.10.10">
    <property type="entry name" value="Ribonuclease Inhibitor"/>
    <property type="match status" value="1"/>
</dbReference>